<name>A0ABM7U166_9BURK</name>
<dbReference type="EMBL" id="AP024958">
    <property type="protein sequence ID" value="BCZ85100.1"/>
    <property type="molecule type" value="Genomic_DNA"/>
</dbReference>
<evidence type="ECO:0000313" key="2">
    <source>
        <dbReference type="Proteomes" id="UP001319874"/>
    </source>
</evidence>
<keyword evidence="2" id="KW-1185">Reference proteome</keyword>
<evidence type="ECO:0008006" key="3">
    <source>
        <dbReference type="Google" id="ProtNLM"/>
    </source>
</evidence>
<protein>
    <recommendedName>
        <fullName evidence="3">AsmA family protein</fullName>
    </recommendedName>
</protein>
<dbReference type="Proteomes" id="UP001319874">
    <property type="component" value="Chromosome 4"/>
</dbReference>
<gene>
    <name evidence="1" type="ORF">PTKU64_87750</name>
</gene>
<reference evidence="1 2" key="1">
    <citation type="journal article" date="2022" name="Front. Microbiol.">
        <title>Identification and characterization of a novel class of self-sufficient cytochrome P450 hydroxylase involved in cyclohexanecarboxylate degradation in Paraburkholderia terrae strain KU-64.</title>
        <authorList>
            <person name="Yamamoto T."/>
            <person name="Hasegawa Y."/>
            <person name="Iwaki H."/>
        </authorList>
    </citation>
    <scope>NUCLEOTIDE SEQUENCE [LARGE SCALE GENOMIC DNA]</scope>
    <source>
        <strain evidence="1 2">KU-64</strain>
    </source>
</reference>
<proteinExistence type="predicted"/>
<organism evidence="1 2">
    <name type="scientific">Paraburkholderia terrae</name>
    <dbReference type="NCBI Taxonomy" id="311230"/>
    <lineage>
        <taxon>Bacteria</taxon>
        <taxon>Pseudomonadati</taxon>
        <taxon>Pseudomonadota</taxon>
        <taxon>Betaproteobacteria</taxon>
        <taxon>Burkholderiales</taxon>
        <taxon>Burkholderiaceae</taxon>
        <taxon>Paraburkholderia</taxon>
    </lineage>
</organism>
<accession>A0ABM7U166</accession>
<sequence>MWAETQADAAHRPQGFAVQGQVSIVNAKPGSIDQHLLPLIDAHADVQLDAKAQRISNLNARLVKEATITGGGGLMGKRGQFDLKLARWIASQQR</sequence>
<evidence type="ECO:0000313" key="1">
    <source>
        <dbReference type="EMBL" id="BCZ85100.1"/>
    </source>
</evidence>